<dbReference type="eggNOG" id="ENOG5031U2C">
    <property type="taxonomic scope" value="Bacteria"/>
</dbReference>
<feature type="signal peptide" evidence="1">
    <location>
        <begin position="1"/>
        <end position="17"/>
    </location>
</feature>
<proteinExistence type="predicted"/>
<sequence>MKKIILIAAALVFSAFAAEPEGQEFEGLLTTPGCAAQGAFSDCYLENYTCGSDGCFKKIQPGETTHPKLALFQHNSGKVYNIDTSKLKVSELGEGMNKNGVVIVGILDEKTNTIAATEFKAPPPPKKSFFKGCL</sequence>
<reference evidence="2 3" key="1">
    <citation type="journal article" date="2012" name="Stand. Genomic Sci.">
        <title>Complete genome sequence of the sulfur compounds oxidizing chemolithoautotroph Sulfuricurvum kujiense type strain (YK-1(T)).</title>
        <authorList>
            <person name="Han C."/>
            <person name="Kotsyurbenko O."/>
            <person name="Chertkov O."/>
            <person name="Held B."/>
            <person name="Lapidus A."/>
            <person name="Nolan M."/>
            <person name="Lucas S."/>
            <person name="Hammon N."/>
            <person name="Deshpande S."/>
            <person name="Cheng J.F."/>
            <person name="Tapia R."/>
            <person name="Goodwin L.A."/>
            <person name="Pitluck S."/>
            <person name="Liolios K."/>
            <person name="Pagani I."/>
            <person name="Ivanova N."/>
            <person name="Mavromatis K."/>
            <person name="Mikhailova N."/>
            <person name="Pati A."/>
            <person name="Chen A."/>
            <person name="Palaniappan K."/>
            <person name="Land M."/>
            <person name="Hauser L."/>
            <person name="Chang Y.J."/>
            <person name="Jeffries C.D."/>
            <person name="Brambilla E.M."/>
            <person name="Rohde M."/>
            <person name="Spring S."/>
            <person name="Sikorski J."/>
            <person name="Goker M."/>
            <person name="Woyke T."/>
            <person name="Bristow J."/>
            <person name="Eisen J.A."/>
            <person name="Markowitz V."/>
            <person name="Hugenholtz P."/>
            <person name="Kyrpides N.C."/>
            <person name="Klenk H.P."/>
            <person name="Detter J.C."/>
        </authorList>
    </citation>
    <scope>NUCLEOTIDE SEQUENCE [LARGE SCALE GENOMIC DNA]</scope>
    <source>
        <strain evidence="3">ATCC BAA-921 / DSM 16994 / JCM 11577 / YK-1</strain>
    </source>
</reference>
<keyword evidence="3" id="KW-1185">Reference proteome</keyword>
<protein>
    <recommendedName>
        <fullName evidence="4">Periplasmic protein</fullName>
    </recommendedName>
</protein>
<dbReference type="Proteomes" id="UP000008721">
    <property type="component" value="Chromosome"/>
</dbReference>
<organism evidence="2 3">
    <name type="scientific">Sulfuricurvum kujiense (strain ATCC BAA-921 / DSM 16994 / JCM 11577 / YK-1)</name>
    <dbReference type="NCBI Taxonomy" id="709032"/>
    <lineage>
        <taxon>Bacteria</taxon>
        <taxon>Pseudomonadati</taxon>
        <taxon>Campylobacterota</taxon>
        <taxon>Epsilonproteobacteria</taxon>
        <taxon>Campylobacterales</taxon>
        <taxon>Sulfurimonadaceae</taxon>
        <taxon>Sulfuricurvum</taxon>
    </lineage>
</organism>
<keyword evidence="1" id="KW-0732">Signal</keyword>
<dbReference type="STRING" id="709032.Sulku_2488"/>
<dbReference type="RefSeq" id="WP_013461344.1">
    <property type="nucleotide sequence ID" value="NC_014762.1"/>
</dbReference>
<dbReference type="EMBL" id="CP002355">
    <property type="protein sequence ID" value="ADR35147.1"/>
    <property type="molecule type" value="Genomic_DNA"/>
</dbReference>
<evidence type="ECO:0000313" key="3">
    <source>
        <dbReference type="Proteomes" id="UP000008721"/>
    </source>
</evidence>
<evidence type="ECO:0000256" key="1">
    <source>
        <dbReference type="SAM" id="SignalP"/>
    </source>
</evidence>
<accession>E4TYY7</accession>
<dbReference type="AlphaFoldDB" id="E4TYY7"/>
<dbReference type="HOGENOM" id="CLU_1894013_0_0_7"/>
<evidence type="ECO:0000313" key="2">
    <source>
        <dbReference type="EMBL" id="ADR35147.1"/>
    </source>
</evidence>
<gene>
    <name evidence="2" type="ordered locus">Sulku_2488</name>
</gene>
<evidence type="ECO:0008006" key="4">
    <source>
        <dbReference type="Google" id="ProtNLM"/>
    </source>
</evidence>
<dbReference type="OrthoDB" id="5340048at2"/>
<name>E4TYY7_SULKY</name>
<feature type="chain" id="PRO_5003189892" description="Periplasmic protein" evidence="1">
    <location>
        <begin position="18"/>
        <end position="134"/>
    </location>
</feature>
<dbReference type="KEGG" id="sku:Sulku_2488"/>